<dbReference type="Gene3D" id="3.30.70.1320">
    <property type="entry name" value="Multidrug efflux transporter AcrB pore domain like"/>
    <property type="match status" value="1"/>
</dbReference>
<feature type="transmembrane region" description="Helical" evidence="2">
    <location>
        <begin position="908"/>
        <end position="931"/>
    </location>
</feature>
<dbReference type="PRINTS" id="PR00702">
    <property type="entry name" value="ACRIFLAVINRP"/>
</dbReference>
<evidence type="ECO:0000313" key="4">
    <source>
        <dbReference type="Proteomes" id="UP000240357"/>
    </source>
</evidence>
<dbReference type="AlphaFoldDB" id="A0A2T2YHV9"/>
<accession>A0A2T2YHV9</accession>
<evidence type="ECO:0000256" key="1">
    <source>
        <dbReference type="SAM" id="Coils"/>
    </source>
</evidence>
<evidence type="ECO:0000256" key="2">
    <source>
        <dbReference type="SAM" id="Phobius"/>
    </source>
</evidence>
<feature type="transmembrane region" description="Helical" evidence="2">
    <location>
        <begin position="12"/>
        <end position="32"/>
    </location>
</feature>
<dbReference type="SUPFAM" id="SSF82866">
    <property type="entry name" value="Multidrug efflux transporter AcrB transmembrane domain"/>
    <property type="match status" value="2"/>
</dbReference>
<feature type="transmembrane region" description="Helical" evidence="2">
    <location>
        <begin position="979"/>
        <end position="1005"/>
    </location>
</feature>
<dbReference type="EMBL" id="PYFT01000001">
    <property type="protein sequence ID" value="PSR55082.1"/>
    <property type="molecule type" value="Genomic_DNA"/>
</dbReference>
<organism evidence="3 4">
    <name type="scientific">Adhaeribacter arboris</name>
    <dbReference type="NCBI Taxonomy" id="2072846"/>
    <lineage>
        <taxon>Bacteria</taxon>
        <taxon>Pseudomonadati</taxon>
        <taxon>Bacteroidota</taxon>
        <taxon>Cytophagia</taxon>
        <taxon>Cytophagales</taxon>
        <taxon>Hymenobacteraceae</taxon>
        <taxon>Adhaeribacter</taxon>
    </lineage>
</organism>
<dbReference type="Pfam" id="PF00873">
    <property type="entry name" value="ACR_tran"/>
    <property type="match status" value="1"/>
</dbReference>
<keyword evidence="1" id="KW-0175">Coiled coil</keyword>
<dbReference type="OrthoDB" id="9758234at2"/>
<feature type="transmembrane region" description="Helical" evidence="2">
    <location>
        <begin position="459"/>
        <end position="482"/>
    </location>
</feature>
<dbReference type="Proteomes" id="UP000240357">
    <property type="component" value="Unassembled WGS sequence"/>
</dbReference>
<dbReference type="InterPro" id="IPR001036">
    <property type="entry name" value="Acrflvin-R"/>
</dbReference>
<feature type="transmembrane region" description="Helical" evidence="2">
    <location>
        <begin position="355"/>
        <end position="377"/>
    </location>
</feature>
<sequence>MKISEYAVKNYQFTLVLFLMAIVVGITTLLTMPRSEDPEIKAPQFPIVIIYPGTSPQDLEDLVVEPLEKKITELEDIKRIRTSINDGVAVLNVEYKYESNVNDKYQELVREVNGMRSELPADIFSIEVNKVLPSDVNILQLALVSENASREALQKQAEDLQDQLEKVTALKNVEIAGLPEQIVRVDLHLEKIAQMHIPLSAITGSLQSEMANIPGGSVEAGNKSFNIKTSGNYQSPAEIAQTIVFSQNGKNILLQDVAQVHTDYEENKHITRLNGHRSVYITAAQKPGFNISETQKKYLPVIEKFKQQLPQNIDLVHNFDQAENVNKRLGGLGIDFIIAILLVAITLLPLGGRAALIVMISIPLSLAIGLVMLNLLGYNLNQLSIVGLVVALGLLVDDSIVVVENIERWLRDGYSRLEATLLATKQIGLAVVGCTATLIIAFMPLVFLPEGAGDFIRSLPMAVIACVLASMVVSLTIIPFLASRILKQHEGHVAGNLFLRALQKGIHQTYAPLLNRALDRPVITLVITAIIFISSLQLLPAIGFSLFPASEKPQFLINIRTPLQTNTTKTDEVTRYVENELQQQPDVAYFSTNVGKGNPRIYYNVIPENERTDFAQIFVQLDEETGADEKLQIIQTLREKFLTYAGAKIEVKNFEQGPPIVAPVEVRLEGDNLDTLRQLASRVEVLLKNTKGTIYVDNPVSNLKSDIKVAINKEKASQLGIPTVNIDRTVRMAVAGLTVGNFSDENGDDHAIVLTVPKAERATLAVMENLFVNNAAGVAIPLNQVADFKLEASPVVINHQDKTRVVSVSAFLQKDFLADNVISEVMGQMDKLKLPDGYRYVMGGEVESRNESFGGFGTVIIATVFLFVAVLILEFKTFKSTLIVLSVIPLGIVGAVIALWLTGNSLSFVAIIGLIALAGIEVKNSILLVDFTNQLREEGRSLEEAIREAGELRFLPIILTSLTAIGGLLPIAISPNPLIAPLAIVLIGGLVSSTLLSRVVTPVIYKLIPPKVKTKQVLQYS</sequence>
<feature type="transmembrane region" description="Helical" evidence="2">
    <location>
        <begin position="882"/>
        <end position="902"/>
    </location>
</feature>
<feature type="transmembrane region" description="Helical" evidence="2">
    <location>
        <begin position="329"/>
        <end position="348"/>
    </location>
</feature>
<dbReference type="RefSeq" id="WP_106931260.1">
    <property type="nucleotide sequence ID" value="NZ_PYFT01000001.1"/>
</dbReference>
<feature type="transmembrane region" description="Helical" evidence="2">
    <location>
        <begin position="952"/>
        <end position="973"/>
    </location>
</feature>
<dbReference type="Gene3D" id="3.30.70.1430">
    <property type="entry name" value="Multidrug efflux transporter AcrB pore domain"/>
    <property type="match status" value="2"/>
</dbReference>
<dbReference type="Gene3D" id="3.30.70.1440">
    <property type="entry name" value="Multidrug efflux transporter AcrB pore domain"/>
    <property type="match status" value="1"/>
</dbReference>
<dbReference type="SUPFAM" id="SSF82693">
    <property type="entry name" value="Multidrug efflux transporter AcrB pore domain, PN1, PN2, PC1 and PC2 subdomains"/>
    <property type="match status" value="2"/>
</dbReference>
<proteinExistence type="predicted"/>
<protein>
    <submittedName>
        <fullName evidence="3">Multidrug transporter AcrB</fullName>
    </submittedName>
</protein>
<keyword evidence="2" id="KW-0472">Membrane</keyword>
<feature type="transmembrane region" description="Helical" evidence="2">
    <location>
        <begin position="522"/>
        <end position="547"/>
    </location>
</feature>
<dbReference type="SUPFAM" id="SSF82714">
    <property type="entry name" value="Multidrug efflux transporter AcrB TolC docking domain, DN and DC subdomains"/>
    <property type="match status" value="2"/>
</dbReference>
<keyword evidence="4" id="KW-1185">Reference proteome</keyword>
<feature type="coiled-coil region" evidence="1">
    <location>
        <begin position="143"/>
        <end position="173"/>
    </location>
</feature>
<keyword evidence="2" id="KW-1133">Transmembrane helix</keyword>
<dbReference type="Gene3D" id="1.20.1640.10">
    <property type="entry name" value="Multidrug efflux transporter AcrB transmembrane domain"/>
    <property type="match status" value="2"/>
</dbReference>
<dbReference type="GO" id="GO:0005886">
    <property type="term" value="C:plasma membrane"/>
    <property type="evidence" value="ECO:0007669"/>
    <property type="project" value="TreeGrafter"/>
</dbReference>
<dbReference type="Gene3D" id="3.30.2090.10">
    <property type="entry name" value="Multidrug efflux transporter AcrB TolC docking domain, DN and DC subdomains"/>
    <property type="match status" value="2"/>
</dbReference>
<dbReference type="GO" id="GO:0042910">
    <property type="term" value="F:xenobiotic transmembrane transporter activity"/>
    <property type="evidence" value="ECO:0007669"/>
    <property type="project" value="TreeGrafter"/>
</dbReference>
<gene>
    <name evidence="3" type="ORF">AHMF7605_17015</name>
</gene>
<evidence type="ECO:0000313" key="3">
    <source>
        <dbReference type="EMBL" id="PSR55082.1"/>
    </source>
</evidence>
<comment type="caution">
    <text evidence="3">The sequence shown here is derived from an EMBL/GenBank/DDBJ whole genome shotgun (WGS) entry which is preliminary data.</text>
</comment>
<dbReference type="InterPro" id="IPR027463">
    <property type="entry name" value="AcrB_DN_DC_subdom"/>
</dbReference>
<name>A0A2T2YHV9_9BACT</name>
<dbReference type="PANTHER" id="PTHR32063">
    <property type="match status" value="1"/>
</dbReference>
<reference evidence="3 4" key="1">
    <citation type="submission" date="2018-03" db="EMBL/GenBank/DDBJ databases">
        <title>Adhaeribacter sp. HMF7605 Genome sequencing and assembly.</title>
        <authorList>
            <person name="Kang H."/>
            <person name="Kang J."/>
            <person name="Cha I."/>
            <person name="Kim H."/>
            <person name="Joh K."/>
        </authorList>
    </citation>
    <scope>NUCLEOTIDE SEQUENCE [LARGE SCALE GENOMIC DNA]</scope>
    <source>
        <strain evidence="3 4">HMF7605</strain>
    </source>
</reference>
<feature type="transmembrane region" description="Helical" evidence="2">
    <location>
        <begin position="383"/>
        <end position="406"/>
    </location>
</feature>
<dbReference type="PANTHER" id="PTHR32063:SF24">
    <property type="entry name" value="CATION EFFLUX SYSTEM (ACRB_ACRD_ACRF FAMILY)"/>
    <property type="match status" value="1"/>
</dbReference>
<feature type="transmembrane region" description="Helical" evidence="2">
    <location>
        <begin position="427"/>
        <end position="447"/>
    </location>
</feature>
<feature type="transmembrane region" description="Helical" evidence="2">
    <location>
        <begin position="853"/>
        <end position="875"/>
    </location>
</feature>
<keyword evidence="2" id="KW-0812">Transmembrane</keyword>